<proteinExistence type="predicted"/>
<reference evidence="1 2" key="1">
    <citation type="submission" date="2021-06" db="EMBL/GenBank/DDBJ databases">
        <title>Caerostris extrusa draft genome.</title>
        <authorList>
            <person name="Kono N."/>
            <person name="Arakawa K."/>
        </authorList>
    </citation>
    <scope>NUCLEOTIDE SEQUENCE [LARGE SCALE GENOMIC DNA]</scope>
</reference>
<name>A0AAV4P8X9_CAEEX</name>
<comment type="caution">
    <text evidence="1">The sequence shown here is derived from an EMBL/GenBank/DDBJ whole genome shotgun (WGS) entry which is preliminary data.</text>
</comment>
<dbReference type="EMBL" id="BPLR01004258">
    <property type="protein sequence ID" value="GIX93511.1"/>
    <property type="molecule type" value="Genomic_DNA"/>
</dbReference>
<dbReference type="AlphaFoldDB" id="A0AAV4P8X9"/>
<keyword evidence="2" id="KW-1185">Reference proteome</keyword>
<evidence type="ECO:0000313" key="2">
    <source>
        <dbReference type="Proteomes" id="UP001054945"/>
    </source>
</evidence>
<sequence>MFPGFISTSEEGGGAARNVLRGPLHKEPFFPFFAIVPVLEVEYNPLLNLQPQHSFRREKKSCSVQNIFQVSFQPPGKEKGRSNVLRGPPLQEELFSPPSLLPCTLLAFQQLLRLNAGISGRWLQSAE</sequence>
<accession>A0AAV4P8X9</accession>
<protein>
    <submittedName>
        <fullName evidence="1">Uncharacterized protein</fullName>
    </submittedName>
</protein>
<organism evidence="1 2">
    <name type="scientific">Caerostris extrusa</name>
    <name type="common">Bark spider</name>
    <name type="synonym">Caerostris bankana</name>
    <dbReference type="NCBI Taxonomy" id="172846"/>
    <lineage>
        <taxon>Eukaryota</taxon>
        <taxon>Metazoa</taxon>
        <taxon>Ecdysozoa</taxon>
        <taxon>Arthropoda</taxon>
        <taxon>Chelicerata</taxon>
        <taxon>Arachnida</taxon>
        <taxon>Araneae</taxon>
        <taxon>Araneomorphae</taxon>
        <taxon>Entelegynae</taxon>
        <taxon>Araneoidea</taxon>
        <taxon>Araneidae</taxon>
        <taxon>Caerostris</taxon>
    </lineage>
</organism>
<gene>
    <name evidence="1" type="ORF">CEXT_240651</name>
</gene>
<dbReference type="Proteomes" id="UP001054945">
    <property type="component" value="Unassembled WGS sequence"/>
</dbReference>
<evidence type="ECO:0000313" key="1">
    <source>
        <dbReference type="EMBL" id="GIX93511.1"/>
    </source>
</evidence>